<dbReference type="AlphaFoldDB" id="A0AAV9E246"/>
<accession>A0AAV9E246</accession>
<name>A0AAV9E246_ACOCL</name>
<gene>
    <name evidence="1" type="ORF">QJS10_CPA10g01461</name>
</gene>
<reference evidence="1" key="1">
    <citation type="journal article" date="2023" name="Nat. Commun.">
        <title>Diploid and tetraploid genomes of Acorus and the evolution of monocots.</title>
        <authorList>
            <person name="Ma L."/>
            <person name="Liu K.W."/>
            <person name="Li Z."/>
            <person name="Hsiao Y.Y."/>
            <person name="Qi Y."/>
            <person name="Fu T."/>
            <person name="Tang G.D."/>
            <person name="Zhang D."/>
            <person name="Sun W.H."/>
            <person name="Liu D.K."/>
            <person name="Li Y."/>
            <person name="Chen G.Z."/>
            <person name="Liu X.D."/>
            <person name="Liao X.Y."/>
            <person name="Jiang Y.T."/>
            <person name="Yu X."/>
            <person name="Hao Y."/>
            <person name="Huang J."/>
            <person name="Zhao X.W."/>
            <person name="Ke S."/>
            <person name="Chen Y.Y."/>
            <person name="Wu W.L."/>
            <person name="Hsu J.L."/>
            <person name="Lin Y.F."/>
            <person name="Huang M.D."/>
            <person name="Li C.Y."/>
            <person name="Huang L."/>
            <person name="Wang Z.W."/>
            <person name="Zhao X."/>
            <person name="Zhong W.Y."/>
            <person name="Peng D.H."/>
            <person name="Ahmad S."/>
            <person name="Lan S."/>
            <person name="Zhang J.S."/>
            <person name="Tsai W.C."/>
            <person name="Van de Peer Y."/>
            <person name="Liu Z.J."/>
        </authorList>
    </citation>
    <scope>NUCLEOTIDE SEQUENCE</scope>
    <source>
        <strain evidence="1">CP</strain>
    </source>
</reference>
<dbReference type="Proteomes" id="UP001180020">
    <property type="component" value="Unassembled WGS sequence"/>
</dbReference>
<dbReference type="EMBL" id="JAUJYO010000010">
    <property type="protein sequence ID" value="KAK1307511.1"/>
    <property type="molecule type" value="Genomic_DNA"/>
</dbReference>
<proteinExistence type="predicted"/>
<reference evidence="1" key="2">
    <citation type="submission" date="2023-06" db="EMBL/GenBank/DDBJ databases">
        <authorList>
            <person name="Ma L."/>
            <person name="Liu K.-W."/>
            <person name="Li Z."/>
            <person name="Hsiao Y.-Y."/>
            <person name="Qi Y."/>
            <person name="Fu T."/>
            <person name="Tang G."/>
            <person name="Zhang D."/>
            <person name="Sun W.-H."/>
            <person name="Liu D.-K."/>
            <person name="Li Y."/>
            <person name="Chen G.-Z."/>
            <person name="Liu X.-D."/>
            <person name="Liao X.-Y."/>
            <person name="Jiang Y.-T."/>
            <person name="Yu X."/>
            <person name="Hao Y."/>
            <person name="Huang J."/>
            <person name="Zhao X.-W."/>
            <person name="Ke S."/>
            <person name="Chen Y.-Y."/>
            <person name="Wu W.-L."/>
            <person name="Hsu J.-L."/>
            <person name="Lin Y.-F."/>
            <person name="Huang M.-D."/>
            <person name="Li C.-Y."/>
            <person name="Huang L."/>
            <person name="Wang Z.-W."/>
            <person name="Zhao X."/>
            <person name="Zhong W.-Y."/>
            <person name="Peng D.-H."/>
            <person name="Ahmad S."/>
            <person name="Lan S."/>
            <person name="Zhang J.-S."/>
            <person name="Tsai W.-C."/>
            <person name="Van De Peer Y."/>
            <person name="Liu Z.-J."/>
        </authorList>
    </citation>
    <scope>NUCLEOTIDE SEQUENCE</scope>
    <source>
        <strain evidence="1">CP</strain>
        <tissue evidence="1">Leaves</tissue>
    </source>
</reference>
<protein>
    <submittedName>
        <fullName evidence="1">Uncharacterized protein</fullName>
    </submittedName>
</protein>
<keyword evidence="2" id="KW-1185">Reference proteome</keyword>
<evidence type="ECO:0000313" key="1">
    <source>
        <dbReference type="EMBL" id="KAK1307511.1"/>
    </source>
</evidence>
<comment type="caution">
    <text evidence="1">The sequence shown here is derived from an EMBL/GenBank/DDBJ whole genome shotgun (WGS) entry which is preliminary data.</text>
</comment>
<sequence length="142" mass="15825">MKMGSLQILILKDEHHKLQAKKITLQEKLNSLMSYKCTCIDKDELRKENAILRERIHRIHQAFNQAFLISQLVQSYTCIGTSDSRLLGAVNGPFPSVNVMESVLLSYSTMVPIIPQGYASQSGCASERCGGGSKYATVLFEN</sequence>
<organism evidence="1 2">
    <name type="scientific">Acorus calamus</name>
    <name type="common">Sweet flag</name>
    <dbReference type="NCBI Taxonomy" id="4465"/>
    <lineage>
        <taxon>Eukaryota</taxon>
        <taxon>Viridiplantae</taxon>
        <taxon>Streptophyta</taxon>
        <taxon>Embryophyta</taxon>
        <taxon>Tracheophyta</taxon>
        <taxon>Spermatophyta</taxon>
        <taxon>Magnoliopsida</taxon>
        <taxon>Liliopsida</taxon>
        <taxon>Acoraceae</taxon>
        <taxon>Acorus</taxon>
    </lineage>
</organism>
<evidence type="ECO:0000313" key="2">
    <source>
        <dbReference type="Proteomes" id="UP001180020"/>
    </source>
</evidence>